<dbReference type="EMBL" id="PEBX01000010">
    <property type="protein sequence ID" value="PTQ57222.1"/>
    <property type="molecule type" value="Genomic_DNA"/>
</dbReference>
<dbReference type="Proteomes" id="UP000244338">
    <property type="component" value="Unassembled WGS sequence"/>
</dbReference>
<evidence type="ECO:0008006" key="9">
    <source>
        <dbReference type="Google" id="ProtNLM"/>
    </source>
</evidence>
<keyword evidence="4 6" id="KW-1133">Transmembrane helix</keyword>
<evidence type="ECO:0000313" key="7">
    <source>
        <dbReference type="EMBL" id="PTQ57222.1"/>
    </source>
</evidence>
<evidence type="ECO:0000256" key="6">
    <source>
        <dbReference type="SAM" id="Phobius"/>
    </source>
</evidence>
<dbReference type="Pfam" id="PF01594">
    <property type="entry name" value="AI-2E_transport"/>
    <property type="match status" value="1"/>
</dbReference>
<keyword evidence="5 6" id="KW-0472">Membrane</keyword>
<feature type="transmembrane region" description="Helical" evidence="6">
    <location>
        <begin position="166"/>
        <end position="185"/>
    </location>
</feature>
<gene>
    <name evidence="7" type="ORF">BSOLF_1987</name>
</gene>
<comment type="caution">
    <text evidence="7">The sequence shown here is derived from an EMBL/GenBank/DDBJ whole genome shotgun (WGS) entry which is preliminary data.</text>
</comment>
<keyword evidence="3 6" id="KW-0812">Transmembrane</keyword>
<comment type="similarity">
    <text evidence="2">Belongs to the autoinducer-2 exporter (AI-2E) (TC 2.A.86) family.</text>
</comment>
<dbReference type="NCBIfam" id="TIGR02872">
    <property type="entry name" value="spore_ytvI"/>
    <property type="match status" value="1"/>
</dbReference>
<dbReference type="InterPro" id="IPR014227">
    <property type="entry name" value="YtvI-like"/>
</dbReference>
<sequence>MFEYYKRYARTIFDIGLLIFTVYALLYVFSFLFQIARPIFYALFLYMLIHPFVRVLTRRRIGRALATTIVVIGLVLILTSILILLAVILTKELTYFAQTLPEYMKFLQDQANMQATVWQKRLAQIPPEYIQEFQKYTGQLIDQLTNVLKGFLRSLFDLTKGVPTAVTSWVVNWGLAVVLAFFLSIEYDRLTAFLREHSPRTFQRGFLFLKEHVLTGLIRYVNAQLKIVSITATIIFIGLLFLKVPNAFTIALLSFVADLLPVLGISTVFWPWIAYLFIVGDYSLGWWILGLYILVIVVRQIVEPRISGDSLGVSPFTMLSAIVISMSLFGVAGFIAAPIIVVLIKALYEQGYLKRWIHWPEE</sequence>
<protein>
    <recommendedName>
        <fullName evidence="9">Sporulation integral membrane protein YtvI</fullName>
    </recommendedName>
</protein>
<feature type="transmembrane region" description="Helical" evidence="6">
    <location>
        <begin position="284"/>
        <end position="302"/>
    </location>
</feature>
<organism evidence="7 8">
    <name type="scientific">Candidatus Carbonibacillus altaicus</name>
    <dbReference type="NCBI Taxonomy" id="2163959"/>
    <lineage>
        <taxon>Bacteria</taxon>
        <taxon>Bacillati</taxon>
        <taxon>Bacillota</taxon>
        <taxon>Bacilli</taxon>
        <taxon>Bacillales</taxon>
        <taxon>Candidatus Carbonibacillus</taxon>
    </lineage>
</organism>
<feature type="transmembrane region" description="Helical" evidence="6">
    <location>
        <begin position="322"/>
        <end position="348"/>
    </location>
</feature>
<feature type="transmembrane region" description="Helical" evidence="6">
    <location>
        <begin position="250"/>
        <end position="277"/>
    </location>
</feature>
<evidence type="ECO:0000256" key="5">
    <source>
        <dbReference type="ARBA" id="ARBA00023136"/>
    </source>
</evidence>
<evidence type="ECO:0000256" key="1">
    <source>
        <dbReference type="ARBA" id="ARBA00004141"/>
    </source>
</evidence>
<dbReference type="PANTHER" id="PTHR21716">
    <property type="entry name" value="TRANSMEMBRANE PROTEIN"/>
    <property type="match status" value="1"/>
</dbReference>
<evidence type="ECO:0000256" key="2">
    <source>
        <dbReference type="ARBA" id="ARBA00009773"/>
    </source>
</evidence>
<dbReference type="InterPro" id="IPR002549">
    <property type="entry name" value="AI-2E-like"/>
</dbReference>
<feature type="transmembrane region" description="Helical" evidence="6">
    <location>
        <begin position="12"/>
        <end position="33"/>
    </location>
</feature>
<evidence type="ECO:0000256" key="4">
    <source>
        <dbReference type="ARBA" id="ARBA00022989"/>
    </source>
</evidence>
<accession>A0A2R6Y3J4</accession>
<dbReference type="GO" id="GO:0055085">
    <property type="term" value="P:transmembrane transport"/>
    <property type="evidence" value="ECO:0007669"/>
    <property type="project" value="TreeGrafter"/>
</dbReference>
<proteinExistence type="inferred from homology"/>
<feature type="transmembrane region" description="Helical" evidence="6">
    <location>
        <begin position="227"/>
        <end position="244"/>
    </location>
</feature>
<feature type="transmembrane region" description="Helical" evidence="6">
    <location>
        <begin position="64"/>
        <end position="89"/>
    </location>
</feature>
<evidence type="ECO:0000313" key="8">
    <source>
        <dbReference type="Proteomes" id="UP000244338"/>
    </source>
</evidence>
<dbReference type="AlphaFoldDB" id="A0A2R6Y3J4"/>
<feature type="transmembrane region" description="Helical" evidence="6">
    <location>
        <begin position="39"/>
        <end position="57"/>
    </location>
</feature>
<evidence type="ECO:0000256" key="3">
    <source>
        <dbReference type="ARBA" id="ARBA00022692"/>
    </source>
</evidence>
<dbReference type="GO" id="GO:0016020">
    <property type="term" value="C:membrane"/>
    <property type="evidence" value="ECO:0007669"/>
    <property type="project" value="UniProtKB-SubCell"/>
</dbReference>
<dbReference type="PANTHER" id="PTHR21716:SF68">
    <property type="entry name" value="TRANSPORT PROTEIN YTVI-RELATED"/>
    <property type="match status" value="1"/>
</dbReference>
<comment type="subcellular location">
    <subcellularLocation>
        <location evidence="1">Membrane</location>
        <topology evidence="1">Multi-pass membrane protein</topology>
    </subcellularLocation>
</comment>
<reference evidence="8" key="1">
    <citation type="journal article" date="2018" name="Sci. Rep.">
        <title>Lignite coal burning seam in the remote Altai Mountains harbors a hydrogen-driven thermophilic microbial community.</title>
        <authorList>
            <person name="Kadnikov V.V."/>
            <person name="Mardanov A.V."/>
            <person name="Ivasenko D.A."/>
            <person name="Antsiferov D.V."/>
            <person name="Beletsky A.V."/>
            <person name="Karnachuk O.V."/>
            <person name="Ravin N.V."/>
        </authorList>
    </citation>
    <scope>NUCLEOTIDE SEQUENCE [LARGE SCALE GENOMIC DNA]</scope>
</reference>
<name>A0A2R6Y3J4_9BACL</name>